<feature type="transmembrane region" description="Helical" evidence="7">
    <location>
        <begin position="358"/>
        <end position="378"/>
    </location>
</feature>
<dbReference type="PROSITE" id="PS50850">
    <property type="entry name" value="MFS"/>
    <property type="match status" value="1"/>
</dbReference>
<dbReference type="InterPro" id="IPR020846">
    <property type="entry name" value="MFS_dom"/>
</dbReference>
<dbReference type="PRINTS" id="PR01035">
    <property type="entry name" value="TCRTETA"/>
</dbReference>
<proteinExistence type="predicted"/>
<feature type="transmembrane region" description="Helical" evidence="7">
    <location>
        <begin position="479"/>
        <end position="498"/>
    </location>
</feature>
<dbReference type="InterPro" id="IPR036259">
    <property type="entry name" value="MFS_trans_sf"/>
</dbReference>
<dbReference type="InterPro" id="IPR011701">
    <property type="entry name" value="MFS"/>
</dbReference>
<feature type="transmembrane region" description="Helical" evidence="7">
    <location>
        <begin position="203"/>
        <end position="224"/>
    </location>
</feature>
<feature type="transmembrane region" description="Helical" evidence="7">
    <location>
        <begin position="106"/>
        <end position="127"/>
    </location>
</feature>
<name>A0A366LL78_9ACTN</name>
<dbReference type="OrthoDB" id="3218509at2"/>
<gene>
    <name evidence="9" type="ORF">DP939_39415</name>
</gene>
<evidence type="ECO:0000256" key="6">
    <source>
        <dbReference type="ARBA" id="ARBA00023136"/>
    </source>
</evidence>
<comment type="subcellular location">
    <subcellularLocation>
        <location evidence="1">Cell membrane</location>
        <topology evidence="1">Multi-pass membrane protein</topology>
    </subcellularLocation>
</comment>
<evidence type="ECO:0000256" key="5">
    <source>
        <dbReference type="ARBA" id="ARBA00022989"/>
    </source>
</evidence>
<feature type="transmembrane region" description="Helical" evidence="7">
    <location>
        <begin position="81"/>
        <end position="100"/>
    </location>
</feature>
<evidence type="ECO:0000259" key="8">
    <source>
        <dbReference type="PROSITE" id="PS50850"/>
    </source>
</evidence>
<dbReference type="GO" id="GO:0005886">
    <property type="term" value="C:plasma membrane"/>
    <property type="evidence" value="ECO:0007669"/>
    <property type="project" value="UniProtKB-SubCell"/>
</dbReference>
<dbReference type="Proteomes" id="UP000253303">
    <property type="component" value="Unassembled WGS sequence"/>
</dbReference>
<accession>A0A366LL78</accession>
<keyword evidence="5 7" id="KW-1133">Transmembrane helix</keyword>
<evidence type="ECO:0000256" key="3">
    <source>
        <dbReference type="ARBA" id="ARBA00022475"/>
    </source>
</evidence>
<dbReference type="PANTHER" id="PTHR42718:SF47">
    <property type="entry name" value="METHYL VIOLOGEN RESISTANCE PROTEIN SMVA"/>
    <property type="match status" value="1"/>
</dbReference>
<dbReference type="Gene3D" id="1.20.1250.20">
    <property type="entry name" value="MFS general substrate transporter like domains"/>
    <property type="match status" value="1"/>
</dbReference>
<evidence type="ECO:0000256" key="4">
    <source>
        <dbReference type="ARBA" id="ARBA00022692"/>
    </source>
</evidence>
<evidence type="ECO:0000256" key="7">
    <source>
        <dbReference type="SAM" id="Phobius"/>
    </source>
</evidence>
<dbReference type="Gene3D" id="1.20.1720.10">
    <property type="entry name" value="Multidrug resistance protein D"/>
    <property type="match status" value="1"/>
</dbReference>
<evidence type="ECO:0000256" key="1">
    <source>
        <dbReference type="ARBA" id="ARBA00004651"/>
    </source>
</evidence>
<dbReference type="SUPFAM" id="SSF103473">
    <property type="entry name" value="MFS general substrate transporter"/>
    <property type="match status" value="1"/>
</dbReference>
<feature type="transmembrane region" description="Helical" evidence="7">
    <location>
        <begin position="333"/>
        <end position="352"/>
    </location>
</feature>
<dbReference type="AlphaFoldDB" id="A0A366LL78"/>
<dbReference type="CDD" id="cd17321">
    <property type="entry name" value="MFS_MMR_MDR_like"/>
    <property type="match status" value="1"/>
</dbReference>
<feature type="transmembrane region" description="Helical" evidence="7">
    <location>
        <begin position="51"/>
        <end position="69"/>
    </location>
</feature>
<dbReference type="Pfam" id="PF07690">
    <property type="entry name" value="MFS_1"/>
    <property type="match status" value="1"/>
</dbReference>
<keyword evidence="3" id="KW-1003">Cell membrane</keyword>
<keyword evidence="4 7" id="KW-0812">Transmembrane</keyword>
<evidence type="ECO:0000313" key="10">
    <source>
        <dbReference type="Proteomes" id="UP000253303"/>
    </source>
</evidence>
<keyword evidence="2" id="KW-0813">Transport</keyword>
<feature type="transmembrane region" description="Helical" evidence="7">
    <location>
        <begin position="165"/>
        <end position="183"/>
    </location>
</feature>
<evidence type="ECO:0000313" key="9">
    <source>
        <dbReference type="EMBL" id="RBQ14678.1"/>
    </source>
</evidence>
<sequence length="518" mass="52990">MASAPTKAGRREWLGLAILGLPTLLISMDLTVLHLALPAMSADLKPTNTELLWIVDVYGFMVAGLLITMGAIGDRIGRRKLLSIGAVGFGAASVAAAIATSPVMLIGARALLGIAGATLMPSTLSLIRNMFHDPKQRTAAIGIWSMCLGVGTLIGPLVGGALLAYFWWGSVFLPAVPVMMLLLAAGPKLLPEHRDSSAGRPDLLSVLMSILAVLSLVQGLKRIAEHGAEWISIVLIVVALLVGSGLIVRQPKLRTPLIDVRLFRSSAFSGPLTLLMLGVLVMAGSQLFVMQYLMLVRGLSPIQAGLWSLPTTAGVVIGSMGAPALRQKVSLKAVFATALFVLGIGSLLLFFVRAPSDLAITVLGSAVIGLGLGPLVTLGTDSVVAAAPPERAGAASAISETGTELGTALGIAVFGSIGFGVYRDTLAAILPHGVPAEAASAARSTLGAAVATAGDLPAPAGPRLLDAVRLAFIDGFSTVGLIGSITAAVLGVVALVWLRNARPPVPEEAAQMPAGGEG</sequence>
<feature type="transmembrane region" description="Helical" evidence="7">
    <location>
        <begin position="268"/>
        <end position="294"/>
    </location>
</feature>
<comment type="caution">
    <text evidence="9">The sequence shown here is derived from an EMBL/GenBank/DDBJ whole genome shotgun (WGS) entry which is preliminary data.</text>
</comment>
<feature type="transmembrane region" description="Helical" evidence="7">
    <location>
        <begin position="139"/>
        <end position="159"/>
    </location>
</feature>
<organism evidence="9 10">
    <name type="scientific">Spongiactinospora rosea</name>
    <dbReference type="NCBI Taxonomy" id="2248750"/>
    <lineage>
        <taxon>Bacteria</taxon>
        <taxon>Bacillati</taxon>
        <taxon>Actinomycetota</taxon>
        <taxon>Actinomycetes</taxon>
        <taxon>Streptosporangiales</taxon>
        <taxon>Streptosporangiaceae</taxon>
        <taxon>Spongiactinospora</taxon>
    </lineage>
</organism>
<keyword evidence="6 7" id="KW-0472">Membrane</keyword>
<reference evidence="9 10" key="1">
    <citation type="submission" date="2018-06" db="EMBL/GenBank/DDBJ databases">
        <title>Sphaerisporangium craniellae sp. nov., isolated from a marine sponge in the South China Sea.</title>
        <authorList>
            <person name="Li L."/>
        </authorList>
    </citation>
    <scope>NUCLEOTIDE SEQUENCE [LARGE SCALE GENOMIC DNA]</scope>
    <source>
        <strain evidence="9 10">LHW63015</strain>
    </source>
</reference>
<evidence type="ECO:0000256" key="2">
    <source>
        <dbReference type="ARBA" id="ARBA00022448"/>
    </source>
</evidence>
<feature type="domain" description="Major facilitator superfamily (MFS) profile" evidence="8">
    <location>
        <begin position="15"/>
        <end position="502"/>
    </location>
</feature>
<dbReference type="EMBL" id="QMEY01000030">
    <property type="protein sequence ID" value="RBQ14678.1"/>
    <property type="molecule type" value="Genomic_DNA"/>
</dbReference>
<dbReference type="RefSeq" id="WP_113985944.1">
    <property type="nucleotide sequence ID" value="NZ_QMEY01000030.1"/>
</dbReference>
<dbReference type="GO" id="GO:0022857">
    <property type="term" value="F:transmembrane transporter activity"/>
    <property type="evidence" value="ECO:0007669"/>
    <property type="project" value="InterPro"/>
</dbReference>
<protein>
    <submittedName>
        <fullName evidence="9">MFS transporter</fullName>
    </submittedName>
</protein>
<feature type="transmembrane region" description="Helical" evidence="7">
    <location>
        <begin position="230"/>
        <end position="248"/>
    </location>
</feature>
<keyword evidence="10" id="KW-1185">Reference proteome</keyword>
<dbReference type="InterPro" id="IPR001958">
    <property type="entry name" value="Tet-R_TetA/multi-R_MdtG-like"/>
</dbReference>
<dbReference type="PANTHER" id="PTHR42718">
    <property type="entry name" value="MAJOR FACILITATOR SUPERFAMILY MULTIDRUG TRANSPORTER MFSC"/>
    <property type="match status" value="1"/>
</dbReference>